<evidence type="ECO:0000313" key="10">
    <source>
        <dbReference type="Proteomes" id="UP001454036"/>
    </source>
</evidence>
<feature type="compositionally biased region" description="Polar residues" evidence="7">
    <location>
        <begin position="253"/>
        <end position="263"/>
    </location>
</feature>
<dbReference type="PANTHER" id="PTHR33057:SF98">
    <property type="entry name" value="TRANSCRIPTION REPRESSOR OFP18"/>
    <property type="match status" value="1"/>
</dbReference>
<gene>
    <name evidence="9" type="ORF">LIER_22309</name>
</gene>
<evidence type="ECO:0000313" key="9">
    <source>
        <dbReference type="EMBL" id="GAA0167358.1"/>
    </source>
</evidence>
<dbReference type="PANTHER" id="PTHR33057">
    <property type="entry name" value="TRANSCRIPTION REPRESSOR OFP7-RELATED"/>
    <property type="match status" value="1"/>
</dbReference>
<proteinExistence type="predicted"/>
<comment type="subcellular location">
    <subcellularLocation>
        <location evidence="1 6">Nucleus</location>
    </subcellularLocation>
</comment>
<accession>A0AAV3QXM1</accession>
<evidence type="ECO:0000256" key="7">
    <source>
        <dbReference type="SAM" id="MobiDB-lite"/>
    </source>
</evidence>
<keyword evidence="2 6" id="KW-0678">Repressor</keyword>
<evidence type="ECO:0000256" key="6">
    <source>
        <dbReference type="RuleBase" id="RU367028"/>
    </source>
</evidence>
<keyword evidence="3 6" id="KW-0805">Transcription regulation</keyword>
<dbReference type="EMBL" id="BAABME010006064">
    <property type="protein sequence ID" value="GAA0167358.1"/>
    <property type="molecule type" value="Genomic_DNA"/>
</dbReference>
<evidence type="ECO:0000256" key="2">
    <source>
        <dbReference type="ARBA" id="ARBA00022491"/>
    </source>
</evidence>
<dbReference type="PROSITE" id="PS51754">
    <property type="entry name" value="OVATE"/>
    <property type="match status" value="1"/>
</dbReference>
<feature type="region of interest" description="Disordered" evidence="7">
    <location>
        <begin position="241"/>
        <end position="263"/>
    </location>
</feature>
<comment type="caution">
    <text evidence="9">The sequence shown here is derived from an EMBL/GenBank/DDBJ whole genome shotgun (WGS) entry which is preliminary data.</text>
</comment>
<dbReference type="NCBIfam" id="TIGR01568">
    <property type="entry name" value="A_thal_3678"/>
    <property type="match status" value="1"/>
</dbReference>
<feature type="domain" description="OVATE" evidence="8">
    <location>
        <begin position="124"/>
        <end position="186"/>
    </location>
</feature>
<keyword evidence="4 6" id="KW-0804">Transcription</keyword>
<dbReference type="Proteomes" id="UP001454036">
    <property type="component" value="Unassembled WGS sequence"/>
</dbReference>
<dbReference type="AlphaFoldDB" id="A0AAV3QXM1"/>
<dbReference type="GO" id="GO:0045892">
    <property type="term" value="P:negative regulation of DNA-templated transcription"/>
    <property type="evidence" value="ECO:0007669"/>
    <property type="project" value="UniProtKB-UniRule"/>
</dbReference>
<dbReference type="InterPro" id="IPR038933">
    <property type="entry name" value="Ovate"/>
</dbReference>
<evidence type="ECO:0000256" key="3">
    <source>
        <dbReference type="ARBA" id="ARBA00023015"/>
    </source>
</evidence>
<keyword evidence="5 6" id="KW-0539">Nucleus</keyword>
<comment type="function">
    <text evidence="6">Transcriptional repressor that regulates multiple aspects of plant growth and development.</text>
</comment>
<reference evidence="9 10" key="1">
    <citation type="submission" date="2024-01" db="EMBL/GenBank/DDBJ databases">
        <title>The complete chloroplast genome sequence of Lithospermum erythrorhizon: insights into the phylogenetic relationship among Boraginaceae species and the maternal lineages of purple gromwells.</title>
        <authorList>
            <person name="Okada T."/>
            <person name="Watanabe K."/>
        </authorList>
    </citation>
    <scope>NUCLEOTIDE SEQUENCE [LARGE SCALE GENOMIC DNA]</scope>
</reference>
<protein>
    <recommendedName>
        <fullName evidence="6">Transcription repressor</fullName>
    </recommendedName>
    <alternativeName>
        <fullName evidence="6">Ovate family protein</fullName>
    </alternativeName>
</protein>
<sequence length="263" mass="28723">MKFPIDFKTNETYSSSLWTWGTCNHPKTLSFRANNSVDIVKTMNSVYINTPDSSYSSISSKTNVEEKGDDCAKEEESVEMVMKGLSSERFFFEVSGETSSILGEASNKIAIVDDVALVKESVAMEMESRDPFLDFRISMEEMVEANPGSLKNNWEFLEELLACYLKVNHKSNHGYIVGAFVDLLVKIGFSSSTNTNSLSQSTSSEDQGCCSSSSGGGHSFASPLSFYSSASSISPCLSSLMESEDEIEKENGSKSSSLTLSNV</sequence>
<evidence type="ECO:0000256" key="4">
    <source>
        <dbReference type="ARBA" id="ARBA00023163"/>
    </source>
</evidence>
<evidence type="ECO:0000256" key="1">
    <source>
        <dbReference type="ARBA" id="ARBA00004123"/>
    </source>
</evidence>
<dbReference type="InterPro" id="IPR006458">
    <property type="entry name" value="Ovate_C"/>
</dbReference>
<name>A0AAV3QXM1_LITER</name>
<dbReference type="Pfam" id="PF04844">
    <property type="entry name" value="Ovate"/>
    <property type="match status" value="1"/>
</dbReference>
<dbReference type="GO" id="GO:0005634">
    <property type="term" value="C:nucleus"/>
    <property type="evidence" value="ECO:0007669"/>
    <property type="project" value="UniProtKB-SubCell"/>
</dbReference>
<evidence type="ECO:0000259" key="8">
    <source>
        <dbReference type="PROSITE" id="PS51754"/>
    </source>
</evidence>
<evidence type="ECO:0000256" key="5">
    <source>
        <dbReference type="ARBA" id="ARBA00023242"/>
    </source>
</evidence>
<organism evidence="9 10">
    <name type="scientific">Lithospermum erythrorhizon</name>
    <name type="common">Purple gromwell</name>
    <name type="synonym">Lithospermum officinale var. erythrorhizon</name>
    <dbReference type="NCBI Taxonomy" id="34254"/>
    <lineage>
        <taxon>Eukaryota</taxon>
        <taxon>Viridiplantae</taxon>
        <taxon>Streptophyta</taxon>
        <taxon>Embryophyta</taxon>
        <taxon>Tracheophyta</taxon>
        <taxon>Spermatophyta</taxon>
        <taxon>Magnoliopsida</taxon>
        <taxon>eudicotyledons</taxon>
        <taxon>Gunneridae</taxon>
        <taxon>Pentapetalae</taxon>
        <taxon>asterids</taxon>
        <taxon>lamiids</taxon>
        <taxon>Boraginales</taxon>
        <taxon>Boraginaceae</taxon>
        <taxon>Boraginoideae</taxon>
        <taxon>Lithospermeae</taxon>
        <taxon>Lithospermum</taxon>
    </lineage>
</organism>
<keyword evidence="10" id="KW-1185">Reference proteome</keyword>